<evidence type="ECO:0000313" key="1">
    <source>
        <dbReference type="EMBL" id="MBX36092.1"/>
    </source>
</evidence>
<dbReference type="EMBL" id="GGEC01055608">
    <property type="protein sequence ID" value="MBX36092.1"/>
    <property type="molecule type" value="Transcribed_RNA"/>
</dbReference>
<dbReference type="AlphaFoldDB" id="A0A2P2N0T5"/>
<name>A0A2P2N0T5_RHIMU</name>
<sequence length="38" mass="4571">MTEIEDIKITHTRTTGTELIYGISYARWLDGWQKQWKT</sequence>
<proteinExistence type="predicted"/>
<organism evidence="1">
    <name type="scientific">Rhizophora mucronata</name>
    <name type="common">Asiatic mangrove</name>
    <dbReference type="NCBI Taxonomy" id="61149"/>
    <lineage>
        <taxon>Eukaryota</taxon>
        <taxon>Viridiplantae</taxon>
        <taxon>Streptophyta</taxon>
        <taxon>Embryophyta</taxon>
        <taxon>Tracheophyta</taxon>
        <taxon>Spermatophyta</taxon>
        <taxon>Magnoliopsida</taxon>
        <taxon>eudicotyledons</taxon>
        <taxon>Gunneridae</taxon>
        <taxon>Pentapetalae</taxon>
        <taxon>rosids</taxon>
        <taxon>fabids</taxon>
        <taxon>Malpighiales</taxon>
        <taxon>Rhizophoraceae</taxon>
        <taxon>Rhizophora</taxon>
    </lineage>
</organism>
<reference evidence="1" key="1">
    <citation type="submission" date="2018-02" db="EMBL/GenBank/DDBJ databases">
        <title>Rhizophora mucronata_Transcriptome.</title>
        <authorList>
            <person name="Meera S.P."/>
            <person name="Sreeshan A."/>
            <person name="Augustine A."/>
        </authorList>
    </citation>
    <scope>NUCLEOTIDE SEQUENCE</scope>
    <source>
        <tissue evidence="1">Leaf</tissue>
    </source>
</reference>
<accession>A0A2P2N0T5</accession>
<protein>
    <submittedName>
        <fullName evidence="1">Trafficking protein particle complex subunit 3-like</fullName>
    </submittedName>
</protein>